<evidence type="ECO:0000313" key="3">
    <source>
        <dbReference type="Proteomes" id="UP000784294"/>
    </source>
</evidence>
<name>A0A3S5CH62_9PLAT</name>
<feature type="compositionally biased region" description="Acidic residues" evidence="1">
    <location>
        <begin position="424"/>
        <end position="439"/>
    </location>
</feature>
<protein>
    <submittedName>
        <fullName evidence="2">Uncharacterized protein</fullName>
    </submittedName>
</protein>
<dbReference type="EMBL" id="CAAALY010048646">
    <property type="protein sequence ID" value="VEL20932.1"/>
    <property type="molecule type" value="Genomic_DNA"/>
</dbReference>
<proteinExistence type="predicted"/>
<accession>A0A3S5CH62</accession>
<organism evidence="2 3">
    <name type="scientific">Protopolystoma xenopodis</name>
    <dbReference type="NCBI Taxonomy" id="117903"/>
    <lineage>
        <taxon>Eukaryota</taxon>
        <taxon>Metazoa</taxon>
        <taxon>Spiralia</taxon>
        <taxon>Lophotrochozoa</taxon>
        <taxon>Platyhelminthes</taxon>
        <taxon>Monogenea</taxon>
        <taxon>Polyopisthocotylea</taxon>
        <taxon>Polystomatidea</taxon>
        <taxon>Polystomatidae</taxon>
        <taxon>Protopolystoma</taxon>
    </lineage>
</organism>
<comment type="caution">
    <text evidence="2">The sequence shown here is derived from an EMBL/GenBank/DDBJ whole genome shotgun (WGS) entry which is preliminary data.</text>
</comment>
<sequence>MATTSASAGSLGIFQSASVCRSPLEATVTEPQLFDHLSSMETQSGLNAPVDFDAASSVLSSSLSPSLLSAAASPCSLSGASLFGEATLLVPPGGQLMNMSSDEPELCRKQTLAGLPSLLDDSTSSAASITCLATHGDRLAGRPSLQLLAASEELAGVETSCDFAGHNSRFAHTLPSTRPTLVLPPGDASDLSGDVEMEEAMLIDRLANELPLRCDFSPELQFFDPQDPGCPSSHSLPDLADITSLTSSPRLSDTSDCLESVGDAPLPDQSAQLPPASLAVSLLPAATVTSVSDLKMTFDAQFDDAMNVIQASDQCQQHRPERKHYHRGLPSPPRTLAARLRGPSNGQPSHLVGSLALRGGLCVDSLVPHQPSVISPRSALNSISVDDMLHHETDLSGCAPVAMVTDELVCRYTSLKSGTVRLDEEADREEPDVQEEREDAFDRTTAPLTKEALDDEAIDMQEIIHSSADPKVMPLFEVCHSLGPCGRLFSTTPGLRRSLRERSHQAVLLSSDLASISKSSLFTI</sequence>
<reference evidence="2" key="1">
    <citation type="submission" date="2018-11" db="EMBL/GenBank/DDBJ databases">
        <authorList>
            <consortium name="Pathogen Informatics"/>
        </authorList>
    </citation>
    <scope>NUCLEOTIDE SEQUENCE</scope>
</reference>
<keyword evidence="3" id="KW-1185">Reference proteome</keyword>
<evidence type="ECO:0000256" key="1">
    <source>
        <dbReference type="SAM" id="MobiDB-lite"/>
    </source>
</evidence>
<feature type="region of interest" description="Disordered" evidence="1">
    <location>
        <begin position="422"/>
        <end position="442"/>
    </location>
</feature>
<gene>
    <name evidence="2" type="ORF">PXEA_LOCUS14372</name>
</gene>
<evidence type="ECO:0000313" key="2">
    <source>
        <dbReference type="EMBL" id="VEL20932.1"/>
    </source>
</evidence>
<dbReference type="Proteomes" id="UP000784294">
    <property type="component" value="Unassembled WGS sequence"/>
</dbReference>
<dbReference type="AlphaFoldDB" id="A0A3S5CH62"/>